<evidence type="ECO:0000256" key="12">
    <source>
        <dbReference type="PROSITE-ProRule" id="PRU01360"/>
    </source>
</evidence>
<dbReference type="GO" id="GO:0009279">
    <property type="term" value="C:cell outer membrane"/>
    <property type="evidence" value="ECO:0007669"/>
    <property type="project" value="UniProtKB-SubCell"/>
</dbReference>
<dbReference type="SUPFAM" id="SSF56935">
    <property type="entry name" value="Porins"/>
    <property type="match status" value="1"/>
</dbReference>
<feature type="domain" description="TonB-dependent receptor-like beta-barrel" evidence="14">
    <location>
        <begin position="288"/>
        <end position="755"/>
    </location>
</feature>
<reference evidence="16 17" key="1">
    <citation type="submission" date="2018-09" db="EMBL/GenBank/DDBJ databases">
        <title>The complete genome sequence of Neokomagataea tanensis NBRC 106556(T).</title>
        <authorList>
            <person name="Chua K.-O."/>
            <person name="See-Too W.-S."/>
            <person name="Hong K.-W."/>
            <person name="Yin W.-F."/>
            <person name="Chan K.-G."/>
        </authorList>
    </citation>
    <scope>NUCLEOTIDE SEQUENCE [LARGE SCALE GENOMIC DNA]</scope>
    <source>
        <strain evidence="17">AH13 \ NBRC 106556</strain>
    </source>
</reference>
<sequence length="794" mass="87580">MKKNSYPYFCKLLVFIPIGSVLYASSVHAEIFNKNRITLSQSHIKSKKSSLPKKKKSSITANSSENVSVTVSRFASHGADNVISKAIMAQFTPGINPLKVADRLPGVSFSSTDPLGIDTWGTSIYVRGFFMDQLGVTLDGIPLEEQIYQSVMGVNIIQAAISDDISRTTVSEGPGGVNVPSTSTLGGTLQFETSDPANKVGAKVSQGFGSYGSFRTYVRGDTGKLNASGTKAMVAYSRSDEKLWVGGGDQFQQQVDAKIVQPIGQNSNVKVFFNWSQLAEWGYQDQSLSILNGLGWRVSHLYPNYTQAYEYGLGNTSLPTTPAIEANGQSPYLYDGGQAEVDYTGGLNFDIALNDRLHWLSVVYGQSDTGHYTYSDYGTPSADTEAPFSEEVWQTRQERYGAVSSLRYEADHHTIDTGVWFENNDQQSGLFWYNEPTLGQGAPLKTVGPYTTYGAAFKQGYGFQWHTNNFTYHLEDTWHPLHNLRVVAGFKSMVATTVGGAQYNNPDFTGADNLAVGGLTASSAFLPHVGANWHFLPEHELYFDVAENMRSYQVQPYGGVGASPWSVQDQTTFLQLRKTIKPEKDWVYAVGYRYNGKYAQGSLAGYHADANNRLQAATAGTITNPVSTVVSSTVHINGVDAALTLTPIKGLALYNSVSYNHATYGSNFALENSGMTTQGKRLVNYPEFMYKANLSYTWKGLETHFDVHYYSKRYFSYTNDTSVPGYWLASTGARWNVGKVGFIKNLMFDFNIYNLMNSKYISMMGENGNPMSGDYQSLERGSIRQYFGTVSAQF</sequence>
<accession>A0A4Y6V5U3</accession>
<evidence type="ECO:0000259" key="15">
    <source>
        <dbReference type="Pfam" id="PF07715"/>
    </source>
</evidence>
<dbReference type="PANTHER" id="PTHR32552:SF89">
    <property type="entry name" value="CATECHOLATE SIDEROPHORE RECEPTOR FIU"/>
    <property type="match status" value="1"/>
</dbReference>
<evidence type="ECO:0000256" key="6">
    <source>
        <dbReference type="ARBA" id="ARBA00022729"/>
    </source>
</evidence>
<evidence type="ECO:0000256" key="4">
    <source>
        <dbReference type="ARBA" id="ARBA00022496"/>
    </source>
</evidence>
<organism evidence="16 17">
    <name type="scientific">Neokomagataea tanensis</name>
    <dbReference type="NCBI Taxonomy" id="661191"/>
    <lineage>
        <taxon>Bacteria</taxon>
        <taxon>Pseudomonadati</taxon>
        <taxon>Pseudomonadota</taxon>
        <taxon>Alphaproteobacteria</taxon>
        <taxon>Acetobacterales</taxon>
        <taxon>Acetobacteraceae</taxon>
        <taxon>Neokomagataea</taxon>
    </lineage>
</organism>
<keyword evidence="10 12" id="KW-0472">Membrane</keyword>
<keyword evidence="8" id="KW-0406">Ion transport</keyword>
<keyword evidence="6" id="KW-0732">Signal</keyword>
<comment type="similarity">
    <text evidence="12 13">Belongs to the TonB-dependent receptor family.</text>
</comment>
<dbReference type="InterPro" id="IPR036942">
    <property type="entry name" value="Beta-barrel_TonB_sf"/>
</dbReference>
<dbReference type="Gene3D" id="2.40.170.20">
    <property type="entry name" value="TonB-dependent receptor, beta-barrel domain"/>
    <property type="match status" value="1"/>
</dbReference>
<evidence type="ECO:0000256" key="5">
    <source>
        <dbReference type="ARBA" id="ARBA00022692"/>
    </source>
</evidence>
<dbReference type="Gene3D" id="2.170.130.10">
    <property type="entry name" value="TonB-dependent receptor, plug domain"/>
    <property type="match status" value="1"/>
</dbReference>
<evidence type="ECO:0000256" key="7">
    <source>
        <dbReference type="ARBA" id="ARBA00023004"/>
    </source>
</evidence>
<dbReference type="PROSITE" id="PS52016">
    <property type="entry name" value="TONB_DEPENDENT_REC_3"/>
    <property type="match status" value="1"/>
</dbReference>
<dbReference type="Pfam" id="PF00593">
    <property type="entry name" value="TonB_dep_Rec_b-barrel"/>
    <property type="match status" value="1"/>
</dbReference>
<dbReference type="InterPro" id="IPR039426">
    <property type="entry name" value="TonB-dep_rcpt-like"/>
</dbReference>
<dbReference type="InterPro" id="IPR037066">
    <property type="entry name" value="Plug_dom_sf"/>
</dbReference>
<protein>
    <submittedName>
        <fullName evidence="16">TonB-dependent receptor</fullName>
    </submittedName>
</protein>
<comment type="subcellular location">
    <subcellularLocation>
        <location evidence="1 12">Cell outer membrane</location>
        <topology evidence="1 12">Multi-pass membrane protein</topology>
    </subcellularLocation>
</comment>
<dbReference type="InterPro" id="IPR000531">
    <property type="entry name" value="Beta-barrel_TonB"/>
</dbReference>
<dbReference type="InterPro" id="IPR012910">
    <property type="entry name" value="Plug_dom"/>
</dbReference>
<keyword evidence="5 12" id="KW-0812">Transmembrane</keyword>
<dbReference type="KEGG" id="ntn:D5366_10095"/>
<keyword evidence="3 12" id="KW-1134">Transmembrane beta strand</keyword>
<proteinExistence type="inferred from homology"/>
<evidence type="ECO:0000256" key="2">
    <source>
        <dbReference type="ARBA" id="ARBA00022448"/>
    </source>
</evidence>
<keyword evidence="9 13" id="KW-0798">TonB box</keyword>
<evidence type="ECO:0000256" key="8">
    <source>
        <dbReference type="ARBA" id="ARBA00023065"/>
    </source>
</evidence>
<evidence type="ECO:0000259" key="14">
    <source>
        <dbReference type="Pfam" id="PF00593"/>
    </source>
</evidence>
<keyword evidence="7" id="KW-0408">Iron</keyword>
<dbReference type="GO" id="GO:0015344">
    <property type="term" value="F:siderophore uptake transmembrane transporter activity"/>
    <property type="evidence" value="ECO:0007669"/>
    <property type="project" value="TreeGrafter"/>
</dbReference>
<gene>
    <name evidence="16" type="ORF">D5366_10095</name>
</gene>
<evidence type="ECO:0000256" key="9">
    <source>
        <dbReference type="ARBA" id="ARBA00023077"/>
    </source>
</evidence>
<keyword evidence="11 12" id="KW-0998">Cell outer membrane</keyword>
<evidence type="ECO:0000313" key="17">
    <source>
        <dbReference type="Proteomes" id="UP000317214"/>
    </source>
</evidence>
<dbReference type="RefSeq" id="WP_141493470.1">
    <property type="nucleotide sequence ID" value="NZ_CP032485.1"/>
</dbReference>
<evidence type="ECO:0000256" key="11">
    <source>
        <dbReference type="ARBA" id="ARBA00023237"/>
    </source>
</evidence>
<dbReference type="AlphaFoldDB" id="A0A4Y6V5U3"/>
<dbReference type="PANTHER" id="PTHR32552">
    <property type="entry name" value="FERRICHROME IRON RECEPTOR-RELATED"/>
    <property type="match status" value="1"/>
</dbReference>
<name>A0A4Y6V5U3_9PROT</name>
<evidence type="ECO:0000313" key="16">
    <source>
        <dbReference type="EMBL" id="QDH25502.1"/>
    </source>
</evidence>
<dbReference type="OrthoDB" id="7229372at2"/>
<keyword evidence="17" id="KW-1185">Reference proteome</keyword>
<evidence type="ECO:0000256" key="10">
    <source>
        <dbReference type="ARBA" id="ARBA00023136"/>
    </source>
</evidence>
<dbReference type="Pfam" id="PF07715">
    <property type="entry name" value="Plug"/>
    <property type="match status" value="1"/>
</dbReference>
<keyword evidence="4" id="KW-0410">Iron transport</keyword>
<evidence type="ECO:0000256" key="13">
    <source>
        <dbReference type="RuleBase" id="RU003357"/>
    </source>
</evidence>
<dbReference type="Proteomes" id="UP000317214">
    <property type="component" value="Chromosome"/>
</dbReference>
<keyword evidence="2 12" id="KW-0813">Transport</keyword>
<feature type="domain" description="TonB-dependent receptor plug" evidence="15">
    <location>
        <begin position="80"/>
        <end position="182"/>
    </location>
</feature>
<dbReference type="EMBL" id="CP032485">
    <property type="protein sequence ID" value="QDH25502.1"/>
    <property type="molecule type" value="Genomic_DNA"/>
</dbReference>
<evidence type="ECO:0000256" key="1">
    <source>
        <dbReference type="ARBA" id="ARBA00004571"/>
    </source>
</evidence>
<evidence type="ECO:0000256" key="3">
    <source>
        <dbReference type="ARBA" id="ARBA00022452"/>
    </source>
</evidence>
<keyword evidence="16" id="KW-0675">Receptor</keyword>